<dbReference type="Proteomes" id="UP000005510">
    <property type="component" value="Unassembled WGS sequence"/>
</dbReference>
<protein>
    <recommendedName>
        <fullName evidence="3">Aminodeoxychorismate lyase</fullName>
    </recommendedName>
</protein>
<evidence type="ECO:0000313" key="2">
    <source>
        <dbReference type="Proteomes" id="UP000005510"/>
    </source>
</evidence>
<dbReference type="STRING" id="537006.PRABACTJOHN_01812"/>
<feature type="non-terminal residue" evidence="1">
    <location>
        <position position="130"/>
    </location>
</feature>
<evidence type="ECO:0008006" key="3">
    <source>
        <dbReference type="Google" id="ProtNLM"/>
    </source>
</evidence>
<dbReference type="EMBL" id="ABYH01000205">
    <property type="protein sequence ID" value="EEC96772.1"/>
    <property type="molecule type" value="Genomic_DNA"/>
</dbReference>
<sequence length="130" mass="14840">MMRKRTLIVGILSFIILLLAGLGFWAYRLILAPDFEPRKTVYVYIDEKKDFGDLCLQLVDSAGCRRIGSFKQLAGMLKYPANMRTGRYAVEPGMNNLALLNNLRRGHQEATRVTFNNIRFKQDLAERLAG</sequence>
<dbReference type="HOGENOM" id="CLU_1942581_0_0_10"/>
<gene>
    <name evidence="1" type="ORF">PRABACTJOHN_01812</name>
</gene>
<reference evidence="1 2" key="1">
    <citation type="submission" date="2008-10" db="EMBL/GenBank/DDBJ databases">
        <title>Draft genome sequence of Parabacteroides johnsonii (DSM 18315).</title>
        <authorList>
            <person name="Sudarsanam P."/>
            <person name="Ley R."/>
            <person name="Guruge J."/>
            <person name="Turnbaugh P.J."/>
            <person name="Mahowald M."/>
            <person name="Liep D."/>
            <person name="Gordon J."/>
        </authorList>
    </citation>
    <scope>NUCLEOTIDE SEQUENCE [LARGE SCALE GENOMIC DNA]</scope>
    <source>
        <strain evidence="1 2">DSM 18315</strain>
    </source>
</reference>
<organism evidence="1 2">
    <name type="scientific">Parabacteroides johnsonii DSM 18315</name>
    <dbReference type="NCBI Taxonomy" id="537006"/>
    <lineage>
        <taxon>Bacteria</taxon>
        <taxon>Pseudomonadati</taxon>
        <taxon>Bacteroidota</taxon>
        <taxon>Bacteroidia</taxon>
        <taxon>Bacteroidales</taxon>
        <taxon>Tannerellaceae</taxon>
        <taxon>Parabacteroides</taxon>
    </lineage>
</organism>
<reference evidence="1 2" key="2">
    <citation type="submission" date="2008-10" db="EMBL/GenBank/DDBJ databases">
        <authorList>
            <person name="Fulton L."/>
            <person name="Clifton S."/>
            <person name="Fulton B."/>
            <person name="Xu J."/>
            <person name="Minx P."/>
            <person name="Pepin K.H."/>
            <person name="Johnson M."/>
            <person name="Bhonagiri V."/>
            <person name="Nash W.E."/>
            <person name="Mardis E.R."/>
            <person name="Wilson R.K."/>
        </authorList>
    </citation>
    <scope>NUCLEOTIDE SEQUENCE [LARGE SCALE GENOMIC DNA]</scope>
    <source>
        <strain evidence="1 2">DSM 18315</strain>
    </source>
</reference>
<evidence type="ECO:0000313" key="1">
    <source>
        <dbReference type="EMBL" id="EEC96772.1"/>
    </source>
</evidence>
<proteinExistence type="predicted"/>
<dbReference type="AlphaFoldDB" id="B7B9V9"/>
<accession>B7B9V9</accession>
<name>B7B9V9_9BACT</name>
<comment type="caution">
    <text evidence="1">The sequence shown here is derived from an EMBL/GenBank/DDBJ whole genome shotgun (WGS) entry which is preliminary data.</text>
</comment>